<evidence type="ECO:0000313" key="3">
    <source>
        <dbReference type="EMBL" id="KZT34670.1"/>
    </source>
</evidence>
<organism evidence="3 4">
    <name type="scientific">Sistotremastrum suecicum HHB10207 ss-3</name>
    <dbReference type="NCBI Taxonomy" id="1314776"/>
    <lineage>
        <taxon>Eukaryota</taxon>
        <taxon>Fungi</taxon>
        <taxon>Dikarya</taxon>
        <taxon>Basidiomycota</taxon>
        <taxon>Agaricomycotina</taxon>
        <taxon>Agaricomycetes</taxon>
        <taxon>Sistotremastrales</taxon>
        <taxon>Sistotremastraceae</taxon>
        <taxon>Sistotremastrum</taxon>
    </lineage>
</organism>
<dbReference type="GO" id="GO:0016787">
    <property type="term" value="F:hydrolase activity"/>
    <property type="evidence" value="ECO:0007669"/>
    <property type="project" value="UniProtKB-KW"/>
</dbReference>
<sequence length="334" mass="36736">MTSTSKYAQYSFGDPEWDKICATIFANRPSDAPINVEHFRRQMSVNVVEDLKKSLPWIETGLSITDHKVPVDGAEITVRSYIPDVDSADTLPLMIWIHGGAWIAGDLGLDDSDLRILCTSLKISIASVDYRLAPEYKFPTPIDDSLVGFKWAIANAGLLRADLGKGVIVAGSSAGGNLAAQVALHAREDPLYSKTISGQLLQMPFLALPAGYPDKYKDDLRSDEDLADMGLLVKSFQTRTREMAGLDPTSPRLSPLLVPSLTGLPRAYIQICGRDPLRDEGILYAKLLQDAGVEVRSEIYKGCPHAFTHINPNTEASRKWRRDAEEGIKWLLGP</sequence>
<accession>A0A165ZV56</accession>
<dbReference type="AlphaFoldDB" id="A0A165ZV56"/>
<name>A0A165ZV56_9AGAM</name>
<dbReference type="SUPFAM" id="SSF53474">
    <property type="entry name" value="alpha/beta-Hydrolases"/>
    <property type="match status" value="1"/>
</dbReference>
<evidence type="ECO:0000313" key="4">
    <source>
        <dbReference type="Proteomes" id="UP000076798"/>
    </source>
</evidence>
<dbReference type="Gene3D" id="3.40.50.1820">
    <property type="entry name" value="alpha/beta hydrolase"/>
    <property type="match status" value="1"/>
</dbReference>
<dbReference type="Proteomes" id="UP000076798">
    <property type="component" value="Unassembled WGS sequence"/>
</dbReference>
<dbReference type="EMBL" id="KV428170">
    <property type="protein sequence ID" value="KZT34670.1"/>
    <property type="molecule type" value="Genomic_DNA"/>
</dbReference>
<dbReference type="PANTHER" id="PTHR48081">
    <property type="entry name" value="AB HYDROLASE SUPERFAMILY PROTEIN C4A8.06C"/>
    <property type="match status" value="1"/>
</dbReference>
<dbReference type="InterPro" id="IPR050300">
    <property type="entry name" value="GDXG_lipolytic_enzyme"/>
</dbReference>
<dbReference type="STRING" id="1314776.A0A165ZV56"/>
<proteinExistence type="predicted"/>
<dbReference type="OrthoDB" id="408631at2759"/>
<dbReference type="InterPro" id="IPR013094">
    <property type="entry name" value="AB_hydrolase_3"/>
</dbReference>
<dbReference type="Pfam" id="PF07859">
    <property type="entry name" value="Abhydrolase_3"/>
    <property type="match status" value="1"/>
</dbReference>
<keyword evidence="1" id="KW-0378">Hydrolase</keyword>
<keyword evidence="4" id="KW-1185">Reference proteome</keyword>
<reference evidence="3 4" key="1">
    <citation type="journal article" date="2016" name="Mol. Biol. Evol.">
        <title>Comparative Genomics of Early-Diverging Mushroom-Forming Fungi Provides Insights into the Origins of Lignocellulose Decay Capabilities.</title>
        <authorList>
            <person name="Nagy L.G."/>
            <person name="Riley R."/>
            <person name="Tritt A."/>
            <person name="Adam C."/>
            <person name="Daum C."/>
            <person name="Floudas D."/>
            <person name="Sun H."/>
            <person name="Yadav J.S."/>
            <person name="Pangilinan J."/>
            <person name="Larsson K.H."/>
            <person name="Matsuura K."/>
            <person name="Barry K."/>
            <person name="Labutti K."/>
            <person name="Kuo R."/>
            <person name="Ohm R.A."/>
            <person name="Bhattacharya S.S."/>
            <person name="Shirouzu T."/>
            <person name="Yoshinaga Y."/>
            <person name="Martin F.M."/>
            <person name="Grigoriev I.V."/>
            <person name="Hibbett D.S."/>
        </authorList>
    </citation>
    <scope>NUCLEOTIDE SEQUENCE [LARGE SCALE GENOMIC DNA]</scope>
    <source>
        <strain evidence="3 4">HHB10207 ss-3</strain>
    </source>
</reference>
<gene>
    <name evidence="3" type="ORF">SISSUDRAFT_1052469</name>
</gene>
<feature type="domain" description="Alpha/beta hydrolase fold-3" evidence="2">
    <location>
        <begin position="94"/>
        <end position="308"/>
    </location>
</feature>
<protein>
    <recommendedName>
        <fullName evidence="2">Alpha/beta hydrolase fold-3 domain-containing protein</fullName>
    </recommendedName>
</protein>
<dbReference type="InterPro" id="IPR029058">
    <property type="entry name" value="AB_hydrolase_fold"/>
</dbReference>
<evidence type="ECO:0000259" key="2">
    <source>
        <dbReference type="Pfam" id="PF07859"/>
    </source>
</evidence>
<dbReference type="PANTHER" id="PTHR48081:SF8">
    <property type="entry name" value="ALPHA_BETA HYDROLASE FOLD-3 DOMAIN-CONTAINING PROTEIN-RELATED"/>
    <property type="match status" value="1"/>
</dbReference>
<evidence type="ECO:0000256" key="1">
    <source>
        <dbReference type="ARBA" id="ARBA00022801"/>
    </source>
</evidence>